<dbReference type="Gene3D" id="3.30.70.120">
    <property type="match status" value="1"/>
</dbReference>
<dbReference type="Proteomes" id="UP000252517">
    <property type="component" value="Unassembled WGS sequence"/>
</dbReference>
<accession>A0A367XG38</accession>
<evidence type="ECO:0000256" key="1">
    <source>
        <dbReference type="ARBA" id="ARBA00010169"/>
    </source>
</evidence>
<gene>
    <name evidence="2" type="ORF">TH25_06260</name>
</gene>
<name>A0A367XG38_9PROT</name>
<evidence type="ECO:0000313" key="3">
    <source>
        <dbReference type="Proteomes" id="UP000252517"/>
    </source>
</evidence>
<dbReference type="SUPFAM" id="SSF54913">
    <property type="entry name" value="GlnB-like"/>
    <property type="match status" value="1"/>
</dbReference>
<comment type="caution">
    <text evidence="2">The sequence shown here is derived from an EMBL/GenBank/DDBJ whole genome shotgun (WGS) entry which is preliminary data.</text>
</comment>
<evidence type="ECO:0000313" key="2">
    <source>
        <dbReference type="EMBL" id="RCK52633.1"/>
    </source>
</evidence>
<reference evidence="2 3" key="1">
    <citation type="submission" date="2014-07" db="EMBL/GenBank/DDBJ databases">
        <title>Draft genome sequence of Thalassospira profundimaris S25-3-2.</title>
        <authorList>
            <person name="Lai Q."/>
            <person name="Shao Z."/>
        </authorList>
    </citation>
    <scope>NUCLEOTIDE SEQUENCE [LARGE SCALE GENOMIC DNA]</scope>
    <source>
        <strain evidence="2 3">S25-3-2</strain>
    </source>
</reference>
<dbReference type="PANTHER" id="PTHR23419">
    <property type="entry name" value="DIVALENT CATION TOLERANCE CUTA-RELATED"/>
    <property type="match status" value="1"/>
</dbReference>
<dbReference type="AlphaFoldDB" id="A0A367XG38"/>
<evidence type="ECO:0008006" key="4">
    <source>
        <dbReference type="Google" id="ProtNLM"/>
    </source>
</evidence>
<dbReference type="GO" id="GO:0005507">
    <property type="term" value="F:copper ion binding"/>
    <property type="evidence" value="ECO:0007669"/>
    <property type="project" value="TreeGrafter"/>
</dbReference>
<dbReference type="EMBL" id="JPWH01000003">
    <property type="protein sequence ID" value="RCK52633.1"/>
    <property type="molecule type" value="Genomic_DNA"/>
</dbReference>
<dbReference type="InterPro" id="IPR011322">
    <property type="entry name" value="N-reg_PII-like_a/b"/>
</dbReference>
<proteinExistence type="inferred from homology"/>
<dbReference type="OrthoDB" id="37622at2"/>
<sequence length="112" mass="12718">MTNIKTDVLEMVMAYVTVPDMDCARKIARSVIDARLAACANILPTMTSVYEWNGEVEEADETVLLLKTDKRIFPKLQAHVLDIHPYETPCVLEVPLGRINDDYATWLHQQIS</sequence>
<dbReference type="RefSeq" id="WP_114087500.1">
    <property type="nucleotide sequence ID" value="NZ_JPWH01000003.1"/>
</dbReference>
<organism evidence="2 3">
    <name type="scientific">Thalassospira profundimaris</name>
    <dbReference type="NCBI Taxonomy" id="502049"/>
    <lineage>
        <taxon>Bacteria</taxon>
        <taxon>Pseudomonadati</taxon>
        <taxon>Pseudomonadota</taxon>
        <taxon>Alphaproteobacteria</taxon>
        <taxon>Rhodospirillales</taxon>
        <taxon>Thalassospiraceae</taxon>
        <taxon>Thalassospira</taxon>
    </lineage>
</organism>
<comment type="similarity">
    <text evidence="1">Belongs to the CutA family.</text>
</comment>
<dbReference type="PANTHER" id="PTHR23419:SF8">
    <property type="entry name" value="FI09726P"/>
    <property type="match status" value="1"/>
</dbReference>
<dbReference type="Pfam" id="PF03091">
    <property type="entry name" value="CutA1"/>
    <property type="match status" value="1"/>
</dbReference>
<dbReference type="InterPro" id="IPR004323">
    <property type="entry name" value="Ion_tolerance_CutA"/>
</dbReference>
<dbReference type="GO" id="GO:0010038">
    <property type="term" value="P:response to metal ion"/>
    <property type="evidence" value="ECO:0007669"/>
    <property type="project" value="InterPro"/>
</dbReference>
<dbReference type="InterPro" id="IPR015867">
    <property type="entry name" value="N-reg_PII/ATP_PRibTrfase_C"/>
</dbReference>
<protein>
    <recommendedName>
        <fullName evidence="4">Cation tolerance protein CutA</fullName>
    </recommendedName>
</protein>